<dbReference type="Gene3D" id="3.90.1680.10">
    <property type="entry name" value="SOS response associated peptidase-like"/>
    <property type="match status" value="1"/>
</dbReference>
<keyword evidence="2 8" id="KW-0645">Protease</keyword>
<dbReference type="InterPro" id="IPR003738">
    <property type="entry name" value="SRAP"/>
</dbReference>
<dbReference type="GO" id="GO:0016829">
    <property type="term" value="F:lyase activity"/>
    <property type="evidence" value="ECO:0007669"/>
    <property type="project" value="UniProtKB-KW"/>
</dbReference>
<dbReference type="Pfam" id="PF02586">
    <property type="entry name" value="SRAP"/>
    <property type="match status" value="1"/>
</dbReference>
<evidence type="ECO:0000313" key="9">
    <source>
        <dbReference type="EMBL" id="UWZ85162.1"/>
    </source>
</evidence>
<evidence type="ECO:0000313" key="10">
    <source>
        <dbReference type="Proteomes" id="UP001059380"/>
    </source>
</evidence>
<evidence type="ECO:0000256" key="3">
    <source>
        <dbReference type="ARBA" id="ARBA00022763"/>
    </source>
</evidence>
<evidence type="ECO:0000256" key="4">
    <source>
        <dbReference type="ARBA" id="ARBA00022801"/>
    </source>
</evidence>
<dbReference type="GO" id="GO:0106300">
    <property type="term" value="P:protein-DNA covalent cross-linking repair"/>
    <property type="evidence" value="ECO:0007669"/>
    <property type="project" value="InterPro"/>
</dbReference>
<dbReference type="InterPro" id="IPR036590">
    <property type="entry name" value="SRAP-like"/>
</dbReference>
<evidence type="ECO:0000256" key="5">
    <source>
        <dbReference type="ARBA" id="ARBA00023124"/>
    </source>
</evidence>
<keyword evidence="3" id="KW-0227">DNA damage</keyword>
<dbReference type="KEGG" id="orp:MOP44_04270"/>
<evidence type="ECO:0000256" key="1">
    <source>
        <dbReference type="ARBA" id="ARBA00008136"/>
    </source>
</evidence>
<evidence type="ECO:0000256" key="2">
    <source>
        <dbReference type="ARBA" id="ARBA00022670"/>
    </source>
</evidence>
<sequence>MCGRYGRRADKQRIAEWMQTHNTSVFDDSYFAPSFNIAPTDMQPVVRLDRETGERELTIMRWGLVPYWAKDSKVGFSTINAKAETVTTSPAFREPMKRRRCLVPAEWFYEWVRPASRSDDCPAWPHDRTCRPIGSTPGGQAVR</sequence>
<keyword evidence="4 8" id="KW-0378">Hydrolase</keyword>
<protein>
    <recommendedName>
        <fullName evidence="8">Abasic site processing protein</fullName>
        <ecNumber evidence="8">3.4.-.-</ecNumber>
    </recommendedName>
</protein>
<comment type="similarity">
    <text evidence="1 8">Belongs to the SOS response-associated peptidase family.</text>
</comment>
<evidence type="ECO:0000256" key="6">
    <source>
        <dbReference type="ARBA" id="ARBA00023125"/>
    </source>
</evidence>
<evidence type="ECO:0000256" key="8">
    <source>
        <dbReference type="RuleBase" id="RU364100"/>
    </source>
</evidence>
<keyword evidence="5" id="KW-0190">Covalent protein-DNA linkage</keyword>
<dbReference type="GO" id="GO:0003697">
    <property type="term" value="F:single-stranded DNA binding"/>
    <property type="evidence" value="ECO:0007669"/>
    <property type="project" value="InterPro"/>
</dbReference>
<dbReference type="SUPFAM" id="SSF143081">
    <property type="entry name" value="BB1717-like"/>
    <property type="match status" value="1"/>
</dbReference>
<dbReference type="RefSeq" id="WP_260794677.1">
    <property type="nucleotide sequence ID" value="NZ_CP093313.1"/>
</dbReference>
<name>A0A9J7BTU1_9BACT</name>
<evidence type="ECO:0000256" key="7">
    <source>
        <dbReference type="ARBA" id="ARBA00023239"/>
    </source>
</evidence>
<reference evidence="9" key="1">
    <citation type="submission" date="2021-04" db="EMBL/GenBank/DDBJ databases">
        <title>Phylogenetic analysis of Acidobacteriaceae.</title>
        <authorList>
            <person name="Qiu L."/>
            <person name="Zhang Q."/>
        </authorList>
    </citation>
    <scope>NUCLEOTIDE SEQUENCE</scope>
    <source>
        <strain evidence="9">DSM 25168</strain>
    </source>
</reference>
<dbReference type="AlphaFoldDB" id="A0A9J7BTU1"/>
<proteinExistence type="inferred from homology"/>
<keyword evidence="10" id="KW-1185">Reference proteome</keyword>
<gene>
    <name evidence="9" type="ORF">MOP44_04270</name>
</gene>
<dbReference type="Proteomes" id="UP001059380">
    <property type="component" value="Chromosome"/>
</dbReference>
<dbReference type="EC" id="3.4.-.-" evidence="8"/>
<dbReference type="PANTHER" id="PTHR13604:SF0">
    <property type="entry name" value="ABASIC SITE PROCESSING PROTEIN HMCES"/>
    <property type="match status" value="1"/>
</dbReference>
<organism evidence="9 10">
    <name type="scientific">Occallatibacter riparius</name>
    <dbReference type="NCBI Taxonomy" id="1002689"/>
    <lineage>
        <taxon>Bacteria</taxon>
        <taxon>Pseudomonadati</taxon>
        <taxon>Acidobacteriota</taxon>
        <taxon>Terriglobia</taxon>
        <taxon>Terriglobales</taxon>
        <taxon>Acidobacteriaceae</taxon>
        <taxon>Occallatibacter</taxon>
    </lineage>
</organism>
<keyword evidence="6" id="KW-0238">DNA-binding</keyword>
<dbReference type="PANTHER" id="PTHR13604">
    <property type="entry name" value="DC12-RELATED"/>
    <property type="match status" value="1"/>
</dbReference>
<dbReference type="GO" id="GO:0008233">
    <property type="term" value="F:peptidase activity"/>
    <property type="evidence" value="ECO:0007669"/>
    <property type="project" value="UniProtKB-KW"/>
</dbReference>
<keyword evidence="7" id="KW-0456">Lyase</keyword>
<dbReference type="GO" id="GO:0006508">
    <property type="term" value="P:proteolysis"/>
    <property type="evidence" value="ECO:0007669"/>
    <property type="project" value="UniProtKB-KW"/>
</dbReference>
<accession>A0A9J7BTU1</accession>
<dbReference type="EMBL" id="CP093313">
    <property type="protein sequence ID" value="UWZ85162.1"/>
    <property type="molecule type" value="Genomic_DNA"/>
</dbReference>